<sequence>MPSPHRIALLFNANKVYDRHVLTGIGQYLTSTRVEWDLFMEEDFRSRTVGIHHWRGDGIIADFDDPVVGETLCGMSLPVVAVGGSYADPANYPVGIPYVATDNARLVRLAYDHLIDQGLQRFAFYGLPPMPGNRWAMEREQAFLAMTRADRLEGLVFRGSPTSAGGWGVAQEAIADWVRALPKPIGIIAVTDARARHLLQACIVADVPVPAEIAVVGIDNDPMAQLLSRIPLTSVIQGAEEMGHTAARLLHQMLHGGRLTQQRIIVPPKGINVQASSRHVPMNNPHVMRALHHIRQYACLGIKTDQVADYVGVSRTLLEEHFKRELKLTVHQAILQHKLQTARQMLADAAVPLADVAVRSGFTSLQYMYAVFRRELGCTPRQYAEAVQAGEGGPGNPEVRAERDHAAL</sequence>
<dbReference type="PANTHER" id="PTHR30146:SF24">
    <property type="entry name" value="XYLOSE OPERON REGULATORY PROTEIN"/>
    <property type="match status" value="1"/>
</dbReference>
<dbReference type="CDD" id="cd01543">
    <property type="entry name" value="PBP1_XylR"/>
    <property type="match status" value="1"/>
</dbReference>
<keyword evidence="2" id="KW-0238">DNA-binding</keyword>
<feature type="domain" description="HTH araC/xylS-type" evidence="5">
    <location>
        <begin position="288"/>
        <end position="386"/>
    </location>
</feature>
<dbReference type="RefSeq" id="WP_063107709.1">
    <property type="nucleotide sequence ID" value="NZ_LVJS01000036.1"/>
</dbReference>
<comment type="caution">
    <text evidence="6">The sequence shown here is derived from an EMBL/GenBank/DDBJ whole genome shotgun (WGS) entry which is preliminary data.</text>
</comment>
<feature type="compositionally biased region" description="Basic and acidic residues" evidence="4">
    <location>
        <begin position="399"/>
        <end position="408"/>
    </location>
</feature>
<dbReference type="SMART" id="SM00342">
    <property type="entry name" value="HTH_ARAC"/>
    <property type="match status" value="1"/>
</dbReference>
<dbReference type="Pfam" id="PF13377">
    <property type="entry name" value="Peripla_BP_3"/>
    <property type="match status" value="1"/>
</dbReference>
<dbReference type="SUPFAM" id="SSF46689">
    <property type="entry name" value="Homeodomain-like"/>
    <property type="match status" value="1"/>
</dbReference>
<dbReference type="Pfam" id="PF22177">
    <property type="entry name" value="PBP1_XylR"/>
    <property type="match status" value="1"/>
</dbReference>
<feature type="region of interest" description="Disordered" evidence="4">
    <location>
        <begin position="387"/>
        <end position="408"/>
    </location>
</feature>
<organism evidence="6 7">
    <name type="scientific">Rhodanobacter thiooxydans</name>
    <dbReference type="NCBI Taxonomy" id="416169"/>
    <lineage>
        <taxon>Bacteria</taxon>
        <taxon>Pseudomonadati</taxon>
        <taxon>Pseudomonadota</taxon>
        <taxon>Gammaproteobacteria</taxon>
        <taxon>Lysobacterales</taxon>
        <taxon>Rhodanobacteraceae</taxon>
        <taxon>Rhodanobacter</taxon>
    </lineage>
</organism>
<evidence type="ECO:0000313" key="6">
    <source>
        <dbReference type="EMBL" id="KZC24008.1"/>
    </source>
</evidence>
<dbReference type="Pfam" id="PF12833">
    <property type="entry name" value="HTH_18"/>
    <property type="match status" value="1"/>
</dbReference>
<evidence type="ECO:0000313" key="7">
    <source>
        <dbReference type="Proteomes" id="UP000076131"/>
    </source>
</evidence>
<dbReference type="AlphaFoldDB" id="A0A154QIM7"/>
<dbReference type="InterPro" id="IPR028082">
    <property type="entry name" value="Peripla_BP_I"/>
</dbReference>
<dbReference type="STRING" id="416169.RHOFW104T7_10880"/>
<dbReference type="Proteomes" id="UP000076131">
    <property type="component" value="Unassembled WGS sequence"/>
</dbReference>
<dbReference type="InterPro" id="IPR018060">
    <property type="entry name" value="HTH_AraC"/>
</dbReference>
<protein>
    <submittedName>
        <fullName evidence="6">XylR family transcriptional regulator</fullName>
    </submittedName>
</protein>
<dbReference type="SUPFAM" id="SSF53822">
    <property type="entry name" value="Periplasmic binding protein-like I"/>
    <property type="match status" value="1"/>
</dbReference>
<dbReference type="GO" id="GO:0003700">
    <property type="term" value="F:DNA-binding transcription factor activity"/>
    <property type="evidence" value="ECO:0007669"/>
    <property type="project" value="InterPro"/>
</dbReference>
<keyword evidence="1" id="KW-0805">Transcription regulation</keyword>
<gene>
    <name evidence="6" type="ORF">RHOFW104T7_10880</name>
</gene>
<name>A0A154QIM7_9GAMM</name>
<dbReference type="PROSITE" id="PS01124">
    <property type="entry name" value="HTH_ARAC_FAMILY_2"/>
    <property type="match status" value="1"/>
</dbReference>
<dbReference type="InterPro" id="IPR046335">
    <property type="entry name" value="LacI/GalR-like_sensor"/>
</dbReference>
<keyword evidence="7" id="KW-1185">Reference proteome</keyword>
<dbReference type="GO" id="GO:0000976">
    <property type="term" value="F:transcription cis-regulatory region binding"/>
    <property type="evidence" value="ECO:0007669"/>
    <property type="project" value="TreeGrafter"/>
</dbReference>
<proteinExistence type="predicted"/>
<reference evidence="6 7" key="1">
    <citation type="journal article" date="2016" name="MBio">
        <title>Lateral Gene Transfer in a Heavy Metal-Contaminated-Groundwater Microbial Community.</title>
        <authorList>
            <person name="Hemme C.L."/>
            <person name="Green S.J."/>
            <person name="Rishishwar L."/>
            <person name="Prakash O."/>
            <person name="Pettenato A."/>
            <person name="Chakraborty R."/>
            <person name="Deutschbauer A.M."/>
            <person name="Van Nostrand J.D."/>
            <person name="Wu L."/>
            <person name="He Z."/>
            <person name="Jordan I.K."/>
            <person name="Hazen T.C."/>
            <person name="Arkin A.P."/>
            <person name="Kostka J.E."/>
            <person name="Zhou J."/>
        </authorList>
    </citation>
    <scope>NUCLEOTIDE SEQUENCE [LARGE SCALE GENOMIC DNA]</scope>
    <source>
        <strain evidence="6 7">FW104-T7</strain>
    </source>
</reference>
<dbReference type="Gene3D" id="1.10.10.60">
    <property type="entry name" value="Homeodomain-like"/>
    <property type="match status" value="1"/>
</dbReference>
<dbReference type="Gene3D" id="3.40.50.2300">
    <property type="match status" value="2"/>
</dbReference>
<evidence type="ECO:0000256" key="2">
    <source>
        <dbReference type="ARBA" id="ARBA00023125"/>
    </source>
</evidence>
<keyword evidence="3" id="KW-0804">Transcription</keyword>
<accession>A0A154QIM7</accession>
<dbReference type="PANTHER" id="PTHR30146">
    <property type="entry name" value="LACI-RELATED TRANSCRIPTIONAL REPRESSOR"/>
    <property type="match status" value="1"/>
</dbReference>
<evidence type="ECO:0000259" key="5">
    <source>
        <dbReference type="PROSITE" id="PS01124"/>
    </source>
</evidence>
<evidence type="ECO:0000256" key="3">
    <source>
        <dbReference type="ARBA" id="ARBA00023163"/>
    </source>
</evidence>
<dbReference type="EMBL" id="LVJS01000036">
    <property type="protein sequence ID" value="KZC24008.1"/>
    <property type="molecule type" value="Genomic_DNA"/>
</dbReference>
<dbReference type="InterPro" id="IPR009057">
    <property type="entry name" value="Homeodomain-like_sf"/>
</dbReference>
<evidence type="ECO:0000256" key="4">
    <source>
        <dbReference type="SAM" id="MobiDB-lite"/>
    </source>
</evidence>
<evidence type="ECO:0000256" key="1">
    <source>
        <dbReference type="ARBA" id="ARBA00023015"/>
    </source>
</evidence>
<dbReference type="InterPro" id="IPR054031">
    <property type="entry name" value="XylR_PBP1"/>
</dbReference>